<evidence type="ECO:0000313" key="2">
    <source>
        <dbReference type="EMBL" id="ALP41247.1"/>
    </source>
</evidence>
<dbReference type="RefSeq" id="WP_060587944.1">
    <property type="nucleotide sequence ID" value="NZ_CP013067.1"/>
</dbReference>
<dbReference type="PANTHER" id="PTHR46732">
    <property type="entry name" value="ATP-DEPENDENT PROTEASE LA (LON) DOMAIN PROTEIN"/>
    <property type="match status" value="1"/>
</dbReference>
<dbReference type="InterPro" id="IPR003111">
    <property type="entry name" value="Lon_prtase_N"/>
</dbReference>
<keyword evidence="2" id="KW-0378">Hydrolase</keyword>
<dbReference type="EMBL" id="CP013067">
    <property type="protein sequence ID" value="ALP41247.1"/>
    <property type="molecule type" value="Genomic_DNA"/>
</dbReference>
<dbReference type="InterPro" id="IPR046336">
    <property type="entry name" value="Lon_prtase_N_sf"/>
</dbReference>
<evidence type="ECO:0000313" key="3">
    <source>
        <dbReference type="Proteomes" id="UP000058114"/>
    </source>
</evidence>
<protein>
    <submittedName>
        <fullName evidence="2">ATP-dependent protease La</fullName>
    </submittedName>
</protein>
<dbReference type="SUPFAM" id="SSF88697">
    <property type="entry name" value="PUA domain-like"/>
    <property type="match status" value="1"/>
</dbReference>
<keyword evidence="2" id="KW-0645">Protease</keyword>
<sequence>MELPLFPLTAHLLPGGIMPMRIFEPRYQRLVAQASTHGFVLCMLDPQASQALRNMLPIGTRVEIVDFDLLDDGLLGITVRGVERVRIGEVRQEADGLRWGEVAALPPWPPVAVSPAFTPLVEKLREVFDDYPEYGALYREPHWEDGCWVAQRWLEMLPLSPHQKQWLLGEESCAPVQALLERLVQPG</sequence>
<dbReference type="InterPro" id="IPR015947">
    <property type="entry name" value="PUA-like_sf"/>
</dbReference>
<proteinExistence type="predicted"/>
<dbReference type="Proteomes" id="UP000058114">
    <property type="component" value="Chromosome"/>
</dbReference>
<reference evidence="2 3" key="2">
    <citation type="journal article" date="2016" name="Genome Announc.">
        <title>Complete Genome Sequence of the Highly Virulent Aeromonas schubertii Strain WL1483, Isolated from Diseased Snakehead Fish (Channa argus) in China.</title>
        <authorList>
            <person name="Liu L."/>
            <person name="Li N."/>
            <person name="Zhang D."/>
            <person name="Fu X."/>
            <person name="Shi C."/>
            <person name="Lin Q."/>
            <person name="Hao G."/>
        </authorList>
    </citation>
    <scope>NUCLEOTIDE SEQUENCE [LARGE SCALE GENOMIC DNA]</scope>
    <source>
        <strain evidence="2 3">WL1483</strain>
    </source>
</reference>
<organism evidence="2 3">
    <name type="scientific">Aeromonas schubertii</name>
    <dbReference type="NCBI Taxonomy" id="652"/>
    <lineage>
        <taxon>Bacteria</taxon>
        <taxon>Pseudomonadati</taxon>
        <taxon>Pseudomonadota</taxon>
        <taxon>Gammaproteobacteria</taxon>
        <taxon>Aeromonadales</taxon>
        <taxon>Aeromonadaceae</taxon>
        <taxon>Aeromonas</taxon>
    </lineage>
</organism>
<feature type="domain" description="Lon N-terminal" evidence="1">
    <location>
        <begin position="2"/>
        <end position="185"/>
    </location>
</feature>
<dbReference type="Pfam" id="PF02190">
    <property type="entry name" value="LON_substr_bdg"/>
    <property type="match status" value="1"/>
</dbReference>
<dbReference type="Gene3D" id="2.30.130.40">
    <property type="entry name" value="LON domain-like"/>
    <property type="match status" value="1"/>
</dbReference>
<dbReference type="Gene3D" id="1.10.4060.10">
    <property type="entry name" value="BPP1347 like domain"/>
    <property type="match status" value="1"/>
</dbReference>
<accession>A0A0S2SHT1</accession>
<evidence type="ECO:0000259" key="1">
    <source>
        <dbReference type="SMART" id="SM00464"/>
    </source>
</evidence>
<dbReference type="KEGG" id="asr:WL1483_1828"/>
<dbReference type="GO" id="GO:0006508">
    <property type="term" value="P:proteolysis"/>
    <property type="evidence" value="ECO:0007669"/>
    <property type="project" value="UniProtKB-KW"/>
</dbReference>
<dbReference type="PANTHER" id="PTHR46732:SF8">
    <property type="entry name" value="ATP-DEPENDENT PROTEASE LA (LON) DOMAIN PROTEIN"/>
    <property type="match status" value="1"/>
</dbReference>
<dbReference type="SMART" id="SM00464">
    <property type="entry name" value="LON"/>
    <property type="match status" value="1"/>
</dbReference>
<gene>
    <name evidence="2" type="ORF">WL1483_1828</name>
</gene>
<dbReference type="GO" id="GO:0008233">
    <property type="term" value="F:peptidase activity"/>
    <property type="evidence" value="ECO:0007669"/>
    <property type="project" value="UniProtKB-KW"/>
</dbReference>
<dbReference type="AlphaFoldDB" id="A0A0S2SHT1"/>
<dbReference type="PATRIC" id="fig|652.5.peg.4207"/>
<reference evidence="3" key="1">
    <citation type="submission" date="2015-10" db="EMBL/GenBank/DDBJ databases">
        <title>Complete Genome Sequence of Aeromonas schubertii strain WL1483.</title>
        <authorList>
            <person name="Liu L."/>
        </authorList>
    </citation>
    <scope>NUCLEOTIDE SEQUENCE [LARGE SCALE GENOMIC DNA]</scope>
    <source>
        <strain evidence="3">WL1483</strain>
    </source>
</reference>
<name>A0A0S2SHT1_9GAMM</name>